<dbReference type="PANTHER" id="PTHR45339:SF1">
    <property type="entry name" value="HYBRID SIGNAL TRANSDUCTION HISTIDINE KINASE J"/>
    <property type="match status" value="1"/>
</dbReference>
<feature type="modified residue" description="4-aspartylphosphate" evidence="7">
    <location>
        <position position="1094"/>
    </location>
</feature>
<dbReference type="InterPro" id="IPR004358">
    <property type="entry name" value="Sig_transdc_His_kin-like_C"/>
</dbReference>
<evidence type="ECO:0000256" key="9">
    <source>
        <dbReference type="SAM" id="Phobius"/>
    </source>
</evidence>
<dbReference type="PRINTS" id="PR00344">
    <property type="entry name" value="BCTRLSENSOR"/>
</dbReference>
<organism evidence="12 13">
    <name type="scientific">Arcticibacter pallidicorallinus</name>
    <dbReference type="NCBI Taxonomy" id="1259464"/>
    <lineage>
        <taxon>Bacteria</taxon>
        <taxon>Pseudomonadati</taxon>
        <taxon>Bacteroidota</taxon>
        <taxon>Sphingobacteriia</taxon>
        <taxon>Sphingobacteriales</taxon>
        <taxon>Sphingobacteriaceae</taxon>
        <taxon>Arcticibacter</taxon>
    </lineage>
</organism>
<evidence type="ECO:0000256" key="8">
    <source>
        <dbReference type="SAM" id="Coils"/>
    </source>
</evidence>
<dbReference type="InterPro" id="IPR011006">
    <property type="entry name" value="CheY-like_superfamily"/>
</dbReference>
<dbReference type="AlphaFoldDB" id="A0A2T0TYU9"/>
<keyword evidence="9" id="KW-0812">Transmembrane</keyword>
<dbReference type="CDD" id="cd16922">
    <property type="entry name" value="HATPase_EvgS-ArcB-TorS-like"/>
    <property type="match status" value="1"/>
</dbReference>
<dbReference type="InterPro" id="IPR029016">
    <property type="entry name" value="GAF-like_dom_sf"/>
</dbReference>
<dbReference type="PROSITE" id="PS50109">
    <property type="entry name" value="HIS_KIN"/>
    <property type="match status" value="1"/>
</dbReference>
<dbReference type="Pfam" id="PF13185">
    <property type="entry name" value="GAF_2"/>
    <property type="match status" value="1"/>
</dbReference>
<feature type="modified residue" description="4-aspartylphosphate" evidence="7">
    <location>
        <position position="942"/>
    </location>
</feature>
<evidence type="ECO:0000313" key="12">
    <source>
        <dbReference type="EMBL" id="PRY50867.1"/>
    </source>
</evidence>
<dbReference type="SUPFAM" id="SSF47384">
    <property type="entry name" value="Homodimeric domain of signal transducing histidine kinase"/>
    <property type="match status" value="1"/>
</dbReference>
<dbReference type="InterPro" id="IPR007891">
    <property type="entry name" value="CHASE3"/>
</dbReference>
<dbReference type="Pfam" id="PF00512">
    <property type="entry name" value="HisKA"/>
    <property type="match status" value="1"/>
</dbReference>
<dbReference type="Gene3D" id="3.30.450.40">
    <property type="match status" value="1"/>
</dbReference>
<dbReference type="RefSeq" id="WP_106294157.1">
    <property type="nucleotide sequence ID" value="NZ_PVTH01000008.1"/>
</dbReference>
<dbReference type="InterPro" id="IPR003018">
    <property type="entry name" value="GAF"/>
</dbReference>
<dbReference type="InterPro" id="IPR003594">
    <property type="entry name" value="HATPase_dom"/>
</dbReference>
<comment type="caution">
    <text evidence="12">The sequence shown here is derived from an EMBL/GenBank/DDBJ whole genome shotgun (WGS) entry which is preliminary data.</text>
</comment>
<dbReference type="Pfam" id="PF02518">
    <property type="entry name" value="HATPase_c"/>
    <property type="match status" value="1"/>
</dbReference>
<keyword evidence="4" id="KW-0808">Transferase</keyword>
<dbReference type="SMART" id="SM00065">
    <property type="entry name" value="GAF"/>
    <property type="match status" value="1"/>
</dbReference>
<keyword evidence="13" id="KW-1185">Reference proteome</keyword>
<keyword evidence="5 12" id="KW-0418">Kinase</keyword>
<feature type="domain" description="Response regulatory" evidence="11">
    <location>
        <begin position="1044"/>
        <end position="1161"/>
    </location>
</feature>
<keyword evidence="9" id="KW-0472">Membrane</keyword>
<dbReference type="Gene3D" id="3.40.50.2300">
    <property type="match status" value="3"/>
</dbReference>
<name>A0A2T0TYU9_9SPHI</name>
<dbReference type="InterPro" id="IPR003661">
    <property type="entry name" value="HisK_dim/P_dom"/>
</dbReference>
<dbReference type="FunFam" id="3.30.565.10:FF:000010">
    <property type="entry name" value="Sensor histidine kinase RcsC"/>
    <property type="match status" value="1"/>
</dbReference>
<feature type="domain" description="Response regulatory" evidence="11">
    <location>
        <begin position="892"/>
        <end position="1009"/>
    </location>
</feature>
<evidence type="ECO:0000256" key="5">
    <source>
        <dbReference type="ARBA" id="ARBA00022777"/>
    </source>
</evidence>
<sequence>MFKKFSFQQQVLTGFISTLIILFIVAILSYVSMEDQKEDAEWLRHSSEVFQVNELIVSQVTTAESAQRGYALTGIESLGTQYKRSSVLIIPSIEHLRDLVADNPEQVKNVDSLYYYASLKIADMDAIIAAYDSVEGGKERDMREQFLSAKTHMDAVRDFTKRISAIEENLMREREDATANSMRRTVVIVLGGCFVVLGLLLILFRYIKTTFRRQKQIEANVREANAKLNRIGEENSKKHWMLSGSERIEVCMRGMQNVDELAGSVIGELAEYSGAQLGSFYLLQGGSLYLAGAYAYPMKQATYQIGEGMLGQVALSKKGVVISEIKEDQLSVRIGIGDVKLRSIILQPVLFEDELIGVIEIGYSEGVTDLKLEFIQQIVDGIAVAVKSAQSRAQLKALYEQTSYQSEQLEVQTEELMAANEELTAKTQQLQVSEEELRVQQEELRQTNTELEEKAAMLKERNAAVELANEGIRVKAKELEQSSKYKSEFLANMSHELRTPLNSILILAKILSEDKQKTLTSDQVRYASVIHNAGTDLLNLINDILDLSKIESGKLDIQWEEVKTEDLRYDLQQLFNHVAASKKIAFVFDIDPNTPIQFVSDKQRVEQIVKNLLSNAFKFTSEGGQVSVKVSHILKGQDFENEVLRQDESGAIRFDVRDTGIGMSREQQKIVFEAFQQADGSISRKHGGTGLGLSICRELCNLLGGEIRVESELNQGSTFTLYLPVSGNGHQPSPSPAAETSPVESSVEALQFPRAEDITTAHAGQTPRLLIIEDDVSFSEILEDYARERGFVPMVAYSGTNGLSMARGYQPDAIVLDIMLPGMDGWTVLKELKNDKATNWIPVHLMSARDESTLRARQEGAIGFLRKPIDKDQLDEAFDVLLSSSGQLKLKRVLLVEDVQVQSDALTAVLVDKGIEVKQAYNGQQAIDILESDGEFDCLILDLHLPDMSGVELLEKIKTDERLAEVPVVINTAMELDEKTMGIIMKHTNAMVLKSAKSNDRILDEVNLFMHKIRTKGNSAVTANFAGDLLKDNSTLEKALSGKCVLVADDDMRNVFALSTAIQSYDMRVEIASNGVEVLRKLDEMPDIDIVLMDIMMPQMDGYEAMREIRKQRQYQSLPIIALTAKAMKNDREKCLEAGANDYISKPVEVDKLLSMMRVWLS</sequence>
<dbReference type="SUPFAM" id="SSF55874">
    <property type="entry name" value="ATPase domain of HSP90 chaperone/DNA topoisomerase II/histidine kinase"/>
    <property type="match status" value="1"/>
</dbReference>
<feature type="domain" description="Response regulatory" evidence="11">
    <location>
        <begin position="768"/>
        <end position="882"/>
    </location>
</feature>
<evidence type="ECO:0000256" key="4">
    <source>
        <dbReference type="ARBA" id="ARBA00022679"/>
    </source>
</evidence>
<dbReference type="PROSITE" id="PS50110">
    <property type="entry name" value="RESPONSE_REGULATORY"/>
    <property type="match status" value="3"/>
</dbReference>
<dbReference type="CDD" id="cd19410">
    <property type="entry name" value="HK9-like_sensor"/>
    <property type="match status" value="1"/>
</dbReference>
<dbReference type="CDD" id="cd00082">
    <property type="entry name" value="HisKA"/>
    <property type="match status" value="1"/>
</dbReference>
<evidence type="ECO:0000256" key="2">
    <source>
        <dbReference type="ARBA" id="ARBA00012438"/>
    </source>
</evidence>
<dbReference type="InterPro" id="IPR005467">
    <property type="entry name" value="His_kinase_dom"/>
</dbReference>
<feature type="domain" description="Histidine kinase" evidence="10">
    <location>
        <begin position="492"/>
        <end position="727"/>
    </location>
</feature>
<evidence type="ECO:0000256" key="7">
    <source>
        <dbReference type="PROSITE-ProRule" id="PRU00169"/>
    </source>
</evidence>
<evidence type="ECO:0000256" key="6">
    <source>
        <dbReference type="ARBA" id="ARBA00023012"/>
    </source>
</evidence>
<evidence type="ECO:0000256" key="1">
    <source>
        <dbReference type="ARBA" id="ARBA00000085"/>
    </source>
</evidence>
<dbReference type="SUPFAM" id="SSF52172">
    <property type="entry name" value="CheY-like"/>
    <property type="match status" value="3"/>
</dbReference>
<evidence type="ECO:0000313" key="13">
    <source>
        <dbReference type="Proteomes" id="UP000238034"/>
    </source>
</evidence>
<dbReference type="Gene3D" id="3.30.565.10">
    <property type="entry name" value="Histidine kinase-like ATPase, C-terminal domain"/>
    <property type="match status" value="1"/>
</dbReference>
<dbReference type="SMART" id="SM00387">
    <property type="entry name" value="HATPase_c"/>
    <property type="match status" value="1"/>
</dbReference>
<feature type="transmembrane region" description="Helical" evidence="9">
    <location>
        <begin position="186"/>
        <end position="207"/>
    </location>
</feature>
<dbReference type="Proteomes" id="UP000238034">
    <property type="component" value="Unassembled WGS sequence"/>
</dbReference>
<dbReference type="CDD" id="cd17546">
    <property type="entry name" value="REC_hyHK_CKI1_RcsC-like"/>
    <property type="match status" value="1"/>
</dbReference>
<dbReference type="Pfam" id="PF05227">
    <property type="entry name" value="CHASE3"/>
    <property type="match status" value="1"/>
</dbReference>
<feature type="coiled-coil region" evidence="8">
    <location>
        <begin position="406"/>
        <end position="468"/>
    </location>
</feature>
<dbReference type="EMBL" id="PVTH01000008">
    <property type="protein sequence ID" value="PRY50867.1"/>
    <property type="molecule type" value="Genomic_DNA"/>
</dbReference>
<keyword evidence="6" id="KW-0902">Two-component regulatory system</keyword>
<comment type="catalytic activity">
    <reaction evidence="1">
        <text>ATP + protein L-histidine = ADP + protein N-phospho-L-histidine.</text>
        <dbReference type="EC" id="2.7.13.3"/>
    </reaction>
</comment>
<proteinExistence type="predicted"/>
<dbReference type="InterPro" id="IPR036097">
    <property type="entry name" value="HisK_dim/P_sf"/>
</dbReference>
<accession>A0A2T0TYU9</accession>
<feature type="transmembrane region" description="Helical" evidence="9">
    <location>
        <begin position="12"/>
        <end position="31"/>
    </location>
</feature>
<dbReference type="SMART" id="SM00448">
    <property type="entry name" value="REC"/>
    <property type="match status" value="3"/>
</dbReference>
<dbReference type="InterPro" id="IPR001789">
    <property type="entry name" value="Sig_transdc_resp-reg_receiver"/>
</dbReference>
<dbReference type="InterPro" id="IPR036890">
    <property type="entry name" value="HATPase_C_sf"/>
</dbReference>
<dbReference type="CDD" id="cd17574">
    <property type="entry name" value="REC_OmpR"/>
    <property type="match status" value="1"/>
</dbReference>
<dbReference type="PANTHER" id="PTHR45339">
    <property type="entry name" value="HYBRID SIGNAL TRANSDUCTION HISTIDINE KINASE J"/>
    <property type="match status" value="1"/>
</dbReference>
<protein>
    <recommendedName>
        <fullName evidence="2">histidine kinase</fullName>
        <ecNumber evidence="2">2.7.13.3</ecNumber>
    </recommendedName>
</protein>
<dbReference type="Pfam" id="PF00072">
    <property type="entry name" value="Response_reg"/>
    <property type="match status" value="3"/>
</dbReference>
<evidence type="ECO:0000256" key="3">
    <source>
        <dbReference type="ARBA" id="ARBA00022553"/>
    </source>
</evidence>
<evidence type="ECO:0000259" key="10">
    <source>
        <dbReference type="PROSITE" id="PS50109"/>
    </source>
</evidence>
<dbReference type="OrthoDB" id="9811889at2"/>
<keyword evidence="9" id="KW-1133">Transmembrane helix</keyword>
<evidence type="ECO:0000259" key="11">
    <source>
        <dbReference type="PROSITE" id="PS50110"/>
    </source>
</evidence>
<reference evidence="12 13" key="1">
    <citation type="submission" date="2018-03" db="EMBL/GenBank/DDBJ databases">
        <title>Genomic Encyclopedia of Type Strains, Phase III (KMG-III): the genomes of soil and plant-associated and newly described type strains.</title>
        <authorList>
            <person name="Whitman W."/>
        </authorList>
    </citation>
    <scope>NUCLEOTIDE SEQUENCE [LARGE SCALE GENOMIC DNA]</scope>
    <source>
        <strain evidence="12 13">CGMCC 1.9313</strain>
    </source>
</reference>
<keyword evidence="8" id="KW-0175">Coiled coil</keyword>
<keyword evidence="3 7" id="KW-0597">Phosphoprotein</keyword>
<dbReference type="GO" id="GO:0000155">
    <property type="term" value="F:phosphorelay sensor kinase activity"/>
    <property type="evidence" value="ECO:0007669"/>
    <property type="project" value="InterPro"/>
</dbReference>
<gene>
    <name evidence="12" type="ORF">B0I27_10875</name>
</gene>
<dbReference type="SMART" id="SM00388">
    <property type="entry name" value="HisKA"/>
    <property type="match status" value="1"/>
</dbReference>
<dbReference type="SUPFAM" id="SSF55781">
    <property type="entry name" value="GAF domain-like"/>
    <property type="match status" value="1"/>
</dbReference>
<dbReference type="Gene3D" id="1.10.287.130">
    <property type="match status" value="1"/>
</dbReference>
<dbReference type="CDD" id="cd00156">
    <property type="entry name" value="REC"/>
    <property type="match status" value="1"/>
</dbReference>
<feature type="modified residue" description="4-aspartylphosphate" evidence="7">
    <location>
        <position position="817"/>
    </location>
</feature>
<dbReference type="EC" id="2.7.13.3" evidence="2"/>